<feature type="domain" description="GRF-type" evidence="7">
    <location>
        <begin position="1"/>
        <end position="34"/>
    </location>
</feature>
<feature type="transmembrane region" description="Helical" evidence="6">
    <location>
        <begin position="69"/>
        <end position="90"/>
    </location>
</feature>
<dbReference type="InterPro" id="IPR010666">
    <property type="entry name" value="Znf_GRF"/>
</dbReference>
<protein>
    <recommendedName>
        <fullName evidence="7">GRF-type domain-containing protein</fullName>
    </recommendedName>
</protein>
<evidence type="ECO:0000256" key="2">
    <source>
        <dbReference type="ARBA" id="ARBA00022771"/>
    </source>
</evidence>
<feature type="transmembrane region" description="Helical" evidence="6">
    <location>
        <begin position="96"/>
        <end position="116"/>
    </location>
</feature>
<evidence type="ECO:0000313" key="9">
    <source>
        <dbReference type="Proteomes" id="UP001318860"/>
    </source>
</evidence>
<proteinExistence type="predicted"/>
<evidence type="ECO:0000313" key="8">
    <source>
        <dbReference type="EMBL" id="KAK6139786.1"/>
    </source>
</evidence>
<accession>A0ABR0VZN7</accession>
<keyword evidence="2 4" id="KW-0863">Zinc-finger</keyword>
<dbReference type="InterPro" id="IPR050781">
    <property type="entry name" value="CWC22_splicing_factor"/>
</dbReference>
<feature type="region of interest" description="Disordered" evidence="5">
    <location>
        <begin position="343"/>
        <end position="377"/>
    </location>
</feature>
<keyword evidence="1" id="KW-0479">Metal-binding</keyword>
<dbReference type="InterPro" id="IPR016024">
    <property type="entry name" value="ARM-type_fold"/>
</dbReference>
<evidence type="ECO:0000256" key="6">
    <source>
        <dbReference type="SAM" id="Phobius"/>
    </source>
</evidence>
<sequence length="941" mass="105381">MRTSWESDNPGRRFMGCGEWKSGGCNFFDWNDPPMCPRAMTIIPTLKRKIVVLEDEIQKQMMAKKQLKMVLMVSWCVFLAHLSTFSSMRIEVISCMLTYFCPSLIIVLELVLGFVIHLSIPGKNCPPTNGAGTEEKPSGQSRRERRKEARLAKNKKKFDSWVNHHQSKKDLKSEYSNKAVQDNAIIRNGDGGRVPSTEEDLRFEKRLAKKLKLKNGKLGAAKDDLGVLLEGLPSALDNLGEIEKVRNGAFSKNTKNSDSISEDLEDEISVDEGEEGSDSLDSSEEKKTKFEEYLENDIQGGKSLAEADLALERKLAKKLKIKAGKVKGDDDDMNMLLEGIPSVFDSSENKREQKPETRIRSKTETSGPLGASSELATGKYVAPHLRSRGGNESAEHAQLRKRIRGLLNRLSETNVESIAGEISTLYHSVGRSVGSQIVSEEVVASCSGGPRGNEHATLLAGYDKQTALRCNFSSMLNANCYCITSVTTFTAAGIVLPPPGLPLPLYAAVFAAFVAGMACLVGVDLIAKLLARLAKCFEEEYLKEDNLSLRNLTLLFSYLYVFGLCSSELIYDFLIMLGKRLTEVDVSTVLTVLQCCGMKLRGDDPVGMKNFISSVQSRVNELKAPSGDGESHLNNKRMEFMLETICDIKNNKKKSKEDTVQHSRIKKWLQKLRVDDILIRGLKWSKLLDPSKKGQWWLSGDIASATENIEEVAGTIDKEIPETKMMLQLAASQRMNTDARRAIFAIERSCGYLWTAAYRRKYLTSITVYLHLNYAAMTKTTSSRCRLEEKVAIKNVGPPSIMQTADDIKEFVNNYCLWDHFKELESMSLLRSMHLSKFTAEMIGSFSLSLAVLKAVELNDVVHLSPKKIMHFRMLFEAIFEFPDKLVWNIFTRIAVTPEYEYLRSGIEFFISKYVASSQKSLANKLKIARKALNNVEGIVM</sequence>
<comment type="caution">
    <text evidence="8">The sequence shown here is derived from an EMBL/GenBank/DDBJ whole genome shotgun (WGS) entry which is preliminary data.</text>
</comment>
<evidence type="ECO:0000256" key="3">
    <source>
        <dbReference type="ARBA" id="ARBA00022833"/>
    </source>
</evidence>
<feature type="compositionally biased region" description="Acidic residues" evidence="5">
    <location>
        <begin position="260"/>
        <end position="282"/>
    </location>
</feature>
<feature type="compositionally biased region" description="Basic and acidic residues" evidence="5">
    <location>
        <begin position="347"/>
        <end position="363"/>
    </location>
</feature>
<dbReference type="SMART" id="SM00543">
    <property type="entry name" value="MIF4G"/>
    <property type="match status" value="1"/>
</dbReference>
<organism evidence="8 9">
    <name type="scientific">Rehmannia glutinosa</name>
    <name type="common">Chinese foxglove</name>
    <dbReference type="NCBI Taxonomy" id="99300"/>
    <lineage>
        <taxon>Eukaryota</taxon>
        <taxon>Viridiplantae</taxon>
        <taxon>Streptophyta</taxon>
        <taxon>Embryophyta</taxon>
        <taxon>Tracheophyta</taxon>
        <taxon>Spermatophyta</taxon>
        <taxon>Magnoliopsida</taxon>
        <taxon>eudicotyledons</taxon>
        <taxon>Gunneridae</taxon>
        <taxon>Pentapetalae</taxon>
        <taxon>asterids</taxon>
        <taxon>lamiids</taxon>
        <taxon>Lamiales</taxon>
        <taxon>Orobanchaceae</taxon>
        <taxon>Rehmannieae</taxon>
        <taxon>Rehmannia</taxon>
    </lineage>
</organism>
<reference evidence="8 9" key="1">
    <citation type="journal article" date="2021" name="Comput. Struct. Biotechnol. J.">
        <title>De novo genome assembly of the potent medicinal plant Rehmannia glutinosa using nanopore technology.</title>
        <authorList>
            <person name="Ma L."/>
            <person name="Dong C."/>
            <person name="Song C."/>
            <person name="Wang X."/>
            <person name="Zheng X."/>
            <person name="Niu Y."/>
            <person name="Chen S."/>
            <person name="Feng W."/>
        </authorList>
    </citation>
    <scope>NUCLEOTIDE SEQUENCE [LARGE SCALE GENOMIC DNA]</scope>
    <source>
        <strain evidence="8">DH-2019</strain>
    </source>
</reference>
<dbReference type="Gene3D" id="1.25.40.180">
    <property type="match status" value="1"/>
</dbReference>
<feature type="region of interest" description="Disordered" evidence="5">
    <location>
        <begin position="251"/>
        <end position="287"/>
    </location>
</feature>
<dbReference type="Proteomes" id="UP001318860">
    <property type="component" value="Unassembled WGS sequence"/>
</dbReference>
<dbReference type="PANTHER" id="PTHR18034">
    <property type="entry name" value="CELL CYCLE CONTROL PROTEIN CWF22-RELATED"/>
    <property type="match status" value="1"/>
</dbReference>
<keyword evidence="6" id="KW-0812">Transmembrane</keyword>
<evidence type="ECO:0000256" key="1">
    <source>
        <dbReference type="ARBA" id="ARBA00022723"/>
    </source>
</evidence>
<keyword evidence="6" id="KW-0472">Membrane</keyword>
<feature type="region of interest" description="Disordered" evidence="5">
    <location>
        <begin position="126"/>
        <end position="147"/>
    </location>
</feature>
<dbReference type="PANTHER" id="PTHR18034:SF4">
    <property type="entry name" value="NUCLEOLAR MIF4G DOMAIN-CONTAINING PROTEIN 1"/>
    <property type="match status" value="1"/>
</dbReference>
<keyword evidence="3" id="KW-0862">Zinc</keyword>
<keyword evidence="9" id="KW-1185">Reference proteome</keyword>
<evidence type="ECO:0000259" key="7">
    <source>
        <dbReference type="PROSITE" id="PS51999"/>
    </source>
</evidence>
<name>A0ABR0VZN7_REHGL</name>
<feature type="transmembrane region" description="Helical" evidence="6">
    <location>
        <begin position="478"/>
        <end position="497"/>
    </location>
</feature>
<dbReference type="PROSITE" id="PS51999">
    <property type="entry name" value="ZF_GRF"/>
    <property type="match status" value="1"/>
</dbReference>
<dbReference type="EMBL" id="JABTTQ020000360">
    <property type="protein sequence ID" value="KAK6139786.1"/>
    <property type="molecule type" value="Genomic_DNA"/>
</dbReference>
<dbReference type="SUPFAM" id="SSF48371">
    <property type="entry name" value="ARM repeat"/>
    <property type="match status" value="1"/>
</dbReference>
<gene>
    <name evidence="8" type="ORF">DH2020_026462</name>
</gene>
<evidence type="ECO:0000256" key="5">
    <source>
        <dbReference type="SAM" id="MobiDB-lite"/>
    </source>
</evidence>
<dbReference type="InterPro" id="IPR003890">
    <property type="entry name" value="MIF4G-like_typ-3"/>
</dbReference>
<dbReference type="Pfam" id="PF02854">
    <property type="entry name" value="MIF4G"/>
    <property type="match status" value="1"/>
</dbReference>
<evidence type="ECO:0000256" key="4">
    <source>
        <dbReference type="PROSITE-ProRule" id="PRU01343"/>
    </source>
</evidence>
<feature type="transmembrane region" description="Helical" evidence="6">
    <location>
        <begin position="552"/>
        <end position="571"/>
    </location>
</feature>
<feature type="transmembrane region" description="Helical" evidence="6">
    <location>
        <begin position="503"/>
        <end position="531"/>
    </location>
</feature>
<keyword evidence="6" id="KW-1133">Transmembrane helix</keyword>